<dbReference type="AlphaFoldDB" id="E1F832"/>
<dbReference type="VEuPathDB" id="GiardiaDB:GLP15_1360"/>
<dbReference type="EMBL" id="ACVC01000230">
    <property type="protein sequence ID" value="EFO61380.1"/>
    <property type="molecule type" value="Genomic_DNA"/>
</dbReference>
<reference evidence="2 3" key="1">
    <citation type="journal article" date="2010" name="BMC Genomics">
        <title>Genome analysis and comparative genomics of a Giardia intestinalis assemblage E isolate.</title>
        <authorList>
            <person name="Jerlstrom-Hultqvist J."/>
            <person name="Franzen O."/>
            <person name="Ankarklev J."/>
            <person name="Xu F."/>
            <person name="Nohynkova E."/>
            <person name="Andersson J.O."/>
            <person name="Svard S.G."/>
            <person name="Andersson B."/>
        </authorList>
    </citation>
    <scope>NUCLEOTIDE SEQUENCE [LARGE SCALE GENOMIC DNA]</scope>
    <source>
        <strain evidence="2 3">P15</strain>
    </source>
</reference>
<gene>
    <name evidence="2" type="ORF">GLP15_1360</name>
</gene>
<proteinExistence type="predicted"/>
<name>E1F832_GIAIA</name>
<keyword evidence="1" id="KW-0812">Transmembrane</keyword>
<protein>
    <submittedName>
        <fullName evidence="2">Uncharacterized protein</fullName>
    </submittedName>
</protein>
<dbReference type="OMA" id="IEYWDSF"/>
<evidence type="ECO:0000256" key="1">
    <source>
        <dbReference type="SAM" id="Phobius"/>
    </source>
</evidence>
<keyword evidence="1" id="KW-1133">Transmembrane helix</keyword>
<comment type="caution">
    <text evidence="2">The sequence shown here is derived from an EMBL/GenBank/DDBJ whole genome shotgun (WGS) entry which is preliminary data.</text>
</comment>
<feature type="transmembrane region" description="Helical" evidence="1">
    <location>
        <begin position="29"/>
        <end position="57"/>
    </location>
</feature>
<organism evidence="2 3">
    <name type="scientific">Giardia intestinalis (strain P15)</name>
    <name type="common">Giardia lamblia</name>
    <dbReference type="NCBI Taxonomy" id="658858"/>
    <lineage>
        <taxon>Eukaryota</taxon>
        <taxon>Metamonada</taxon>
        <taxon>Diplomonadida</taxon>
        <taxon>Hexamitidae</taxon>
        <taxon>Giardiinae</taxon>
        <taxon>Giardia</taxon>
    </lineage>
</organism>
<keyword evidence="1" id="KW-0472">Membrane</keyword>
<accession>E1F832</accession>
<feature type="transmembrane region" description="Helical" evidence="1">
    <location>
        <begin position="363"/>
        <end position="386"/>
    </location>
</feature>
<dbReference type="Proteomes" id="UP000008974">
    <property type="component" value="Unassembled WGS sequence"/>
</dbReference>
<sequence length="418" mass="46974">MLHPILNHRPACALMSLGHNKIQPKKKRIVGLPLLLFVALLIFGGLAVICACIGLYINIISMIPFIHVPYSQLVILLDNLTMSSPYILQPQYTYYDFFLCSPKPLIPIKPYVKSSLEIELHASHTCHSFNILPEVVYTLTIIVPFEYSTSISVVAPELVPQYVDVLFASTSYPNYVSEIGKRTSRMPVFPSSLKSADWNVAQLNYSVPLTGAEVVRLKDSFIEYWDSFTAYRFEQKACPENAVCQVSICLNDQGQEHLSSSDAIVDLITHVKIQLFDLTNCRPLQGTPNILLNLHSDSSLITHHSAILVPDHVDIQFSSGKVIGQISNNTKYYQVSKIWGLSGQAIAYFTSDRFFYAARIRNALLGCFLGIVLGGILVFTIVVLLYQKKPVPWKLYLWTRMIDSDIACPEESENFCVK</sequence>
<dbReference type="OrthoDB" id="10251531at2759"/>
<evidence type="ECO:0000313" key="2">
    <source>
        <dbReference type="EMBL" id="EFO61380.1"/>
    </source>
</evidence>
<evidence type="ECO:0000313" key="3">
    <source>
        <dbReference type="Proteomes" id="UP000008974"/>
    </source>
</evidence>